<reference evidence="1" key="1">
    <citation type="submission" date="2018-02" db="EMBL/GenBank/DDBJ databases">
        <title>Rhizophora mucronata_Transcriptome.</title>
        <authorList>
            <person name="Meera S.P."/>
            <person name="Sreeshan A."/>
            <person name="Augustine A."/>
        </authorList>
    </citation>
    <scope>NUCLEOTIDE SEQUENCE</scope>
    <source>
        <tissue evidence="1">Leaf</tissue>
    </source>
</reference>
<dbReference type="EMBL" id="GGEC01077257">
    <property type="protein sequence ID" value="MBX57741.1"/>
    <property type="molecule type" value="Transcribed_RNA"/>
</dbReference>
<accession>A0A2P2PSN6</accession>
<evidence type="ECO:0000313" key="1">
    <source>
        <dbReference type="EMBL" id="MBX57741.1"/>
    </source>
</evidence>
<sequence length="25" mass="2911">MTIMLSSPSGRRRCTGYRNLLQRLT</sequence>
<proteinExistence type="predicted"/>
<organism evidence="1">
    <name type="scientific">Rhizophora mucronata</name>
    <name type="common">Asiatic mangrove</name>
    <dbReference type="NCBI Taxonomy" id="61149"/>
    <lineage>
        <taxon>Eukaryota</taxon>
        <taxon>Viridiplantae</taxon>
        <taxon>Streptophyta</taxon>
        <taxon>Embryophyta</taxon>
        <taxon>Tracheophyta</taxon>
        <taxon>Spermatophyta</taxon>
        <taxon>Magnoliopsida</taxon>
        <taxon>eudicotyledons</taxon>
        <taxon>Gunneridae</taxon>
        <taxon>Pentapetalae</taxon>
        <taxon>rosids</taxon>
        <taxon>fabids</taxon>
        <taxon>Malpighiales</taxon>
        <taxon>Rhizophoraceae</taxon>
        <taxon>Rhizophora</taxon>
    </lineage>
</organism>
<name>A0A2P2PSN6_RHIMU</name>
<dbReference type="AlphaFoldDB" id="A0A2P2PSN6"/>
<protein>
    <submittedName>
        <fullName evidence="1">Uncharacterized protein</fullName>
    </submittedName>
</protein>